<dbReference type="GO" id="GO:0016301">
    <property type="term" value="F:kinase activity"/>
    <property type="evidence" value="ECO:0007669"/>
    <property type="project" value="UniProtKB-KW"/>
</dbReference>
<accession>A0ABU7RSY7</accession>
<dbReference type="CDD" id="cd16917">
    <property type="entry name" value="HATPase_UhpB-NarQ-NarX-like"/>
    <property type="match status" value="1"/>
</dbReference>
<gene>
    <name evidence="11" type="ORF">V1633_14050</name>
</gene>
<dbReference type="RefSeq" id="WP_331214723.1">
    <property type="nucleotide sequence ID" value="NZ_JAZGQK010000011.1"/>
</dbReference>
<keyword evidence="3" id="KW-0597">Phosphoprotein</keyword>
<organism evidence="11 12">
    <name type="scientific">Plantactinospora sonchi</name>
    <dbReference type="NCBI Taxonomy" id="1544735"/>
    <lineage>
        <taxon>Bacteria</taxon>
        <taxon>Bacillati</taxon>
        <taxon>Actinomycetota</taxon>
        <taxon>Actinomycetes</taxon>
        <taxon>Micromonosporales</taxon>
        <taxon>Micromonosporaceae</taxon>
        <taxon>Plantactinospora</taxon>
    </lineage>
</organism>
<sequence length="652" mass="69969">MMRRRAVAFVRSLAQLGLGLLGLAMSVLLVVAATVVVPFLHTARAADWLTDLGRRLAGRWGGIPVEAEPRPGPPAPERRADGWYVYANELYRSPRMPAYLLELSWRSENPAALRHWLWLHLTPFVGGLAVLVPPLLATAGAWLGTLALTGGAAPVVGAVPPALAVPTGLALAGLGFGLGPVALRLHARWTRLMLGPPGETWWHRSGLVRWTRKRYDDAWYGAGLSGLGFAAFGGFLLELVTLPVAWTALSPQVSKLTRSLVGRHRRYLWTWAGVVVPEPYRPYPEPPPPDSDGRYRVGRTLHPDRAAAVRAQGYDWLFTDPATWRDLLWMATNPLVGVLGLIPAALLGLGLFGLVAQPLWWAPWAVPIGLATGEWVTPWYLWYGVTHLAPALGWLPGWASPLLGLASAAVGMLLGPVLLRVRARYDRLLLAPTRSASLAQRVHRLTETRADAVDTQAAELRRIERDLHDGAQARLIAVGLNLADVERLIEEDPAAARALVSQARDASAAALTELRDLVRGIHPPVLAERGLPDAVRAVALDSPVPVRVTGDLPGRLDPPVESAAYFSTLEALANAVRHAGAGQVEITVGHTGTALRIVVTDDGRGGADPDRGTGLAGVRRRLGAFDGALTLDSPPGGPTRLTVEIPCPPPAP</sequence>
<comment type="catalytic activity">
    <reaction evidence="1">
        <text>ATP + protein L-histidine = ADP + protein N-phospho-L-histidine.</text>
        <dbReference type="EC" id="2.7.13.3"/>
    </reaction>
</comment>
<proteinExistence type="predicted"/>
<keyword evidence="12" id="KW-1185">Reference proteome</keyword>
<feature type="domain" description="Histidine kinase/HSP90-like ATPase" evidence="10">
    <location>
        <begin position="564"/>
        <end position="649"/>
    </location>
</feature>
<dbReference type="InterPro" id="IPR036890">
    <property type="entry name" value="HATPase_C_sf"/>
</dbReference>
<evidence type="ECO:0000313" key="11">
    <source>
        <dbReference type="EMBL" id="MEE6259607.1"/>
    </source>
</evidence>
<dbReference type="SMART" id="SM00387">
    <property type="entry name" value="HATPase_c"/>
    <property type="match status" value="1"/>
</dbReference>
<evidence type="ECO:0000256" key="9">
    <source>
        <dbReference type="SAM" id="Phobius"/>
    </source>
</evidence>
<feature type="transmembrane region" description="Helical" evidence="9">
    <location>
        <begin position="361"/>
        <end position="382"/>
    </location>
</feature>
<evidence type="ECO:0000259" key="10">
    <source>
        <dbReference type="SMART" id="SM00387"/>
    </source>
</evidence>
<evidence type="ECO:0000256" key="7">
    <source>
        <dbReference type="ARBA" id="ARBA00022840"/>
    </source>
</evidence>
<dbReference type="PANTHER" id="PTHR24421">
    <property type="entry name" value="NITRATE/NITRITE SENSOR PROTEIN NARX-RELATED"/>
    <property type="match status" value="1"/>
</dbReference>
<dbReference type="Proteomes" id="UP001332243">
    <property type="component" value="Unassembled WGS sequence"/>
</dbReference>
<keyword evidence="7" id="KW-0067">ATP-binding</keyword>
<keyword evidence="4" id="KW-0808">Transferase</keyword>
<evidence type="ECO:0000256" key="5">
    <source>
        <dbReference type="ARBA" id="ARBA00022741"/>
    </source>
</evidence>
<feature type="transmembrane region" description="Helical" evidence="9">
    <location>
        <begin position="219"/>
        <end position="246"/>
    </location>
</feature>
<evidence type="ECO:0000313" key="12">
    <source>
        <dbReference type="Proteomes" id="UP001332243"/>
    </source>
</evidence>
<evidence type="ECO:0000256" key="2">
    <source>
        <dbReference type="ARBA" id="ARBA00012438"/>
    </source>
</evidence>
<keyword evidence="9" id="KW-0472">Membrane</keyword>
<dbReference type="EMBL" id="JAZGQK010000011">
    <property type="protein sequence ID" value="MEE6259607.1"/>
    <property type="molecule type" value="Genomic_DNA"/>
</dbReference>
<comment type="caution">
    <text evidence="11">The sequence shown here is derived from an EMBL/GenBank/DDBJ whole genome shotgun (WGS) entry which is preliminary data.</text>
</comment>
<dbReference type="InterPro" id="IPR050482">
    <property type="entry name" value="Sensor_HK_TwoCompSys"/>
</dbReference>
<evidence type="ECO:0000256" key="3">
    <source>
        <dbReference type="ARBA" id="ARBA00022553"/>
    </source>
</evidence>
<dbReference type="Gene3D" id="3.30.565.10">
    <property type="entry name" value="Histidine kinase-like ATPase, C-terminal domain"/>
    <property type="match status" value="1"/>
</dbReference>
<keyword evidence="9" id="KW-0812">Transmembrane</keyword>
<feature type="transmembrane region" description="Helical" evidence="9">
    <location>
        <begin position="163"/>
        <end position="183"/>
    </location>
</feature>
<dbReference type="PANTHER" id="PTHR24421:SF10">
    <property type="entry name" value="NITRATE_NITRITE SENSOR PROTEIN NARQ"/>
    <property type="match status" value="1"/>
</dbReference>
<evidence type="ECO:0000256" key="6">
    <source>
        <dbReference type="ARBA" id="ARBA00022777"/>
    </source>
</evidence>
<name>A0ABU7RSY7_9ACTN</name>
<dbReference type="Pfam" id="PF07730">
    <property type="entry name" value="HisKA_3"/>
    <property type="match status" value="1"/>
</dbReference>
<keyword evidence="6 11" id="KW-0418">Kinase</keyword>
<evidence type="ECO:0000256" key="4">
    <source>
        <dbReference type="ARBA" id="ARBA00022679"/>
    </source>
</evidence>
<keyword evidence="5" id="KW-0547">Nucleotide-binding</keyword>
<dbReference type="Gene3D" id="1.20.5.1930">
    <property type="match status" value="1"/>
</dbReference>
<dbReference type="InterPro" id="IPR011712">
    <property type="entry name" value="Sig_transdc_His_kin_sub3_dim/P"/>
</dbReference>
<dbReference type="Pfam" id="PF02518">
    <property type="entry name" value="HATPase_c"/>
    <property type="match status" value="1"/>
</dbReference>
<keyword evidence="8" id="KW-0902">Two-component regulatory system</keyword>
<feature type="transmembrane region" description="Helical" evidence="9">
    <location>
        <begin position="335"/>
        <end position="354"/>
    </location>
</feature>
<keyword evidence="9" id="KW-1133">Transmembrane helix</keyword>
<evidence type="ECO:0000256" key="8">
    <source>
        <dbReference type="ARBA" id="ARBA00023012"/>
    </source>
</evidence>
<reference evidence="11 12" key="1">
    <citation type="submission" date="2024-01" db="EMBL/GenBank/DDBJ databases">
        <title>Genome insights into Plantactinospora sonchi sp. nov.</title>
        <authorList>
            <person name="Wang L."/>
        </authorList>
    </citation>
    <scope>NUCLEOTIDE SEQUENCE [LARGE SCALE GENOMIC DNA]</scope>
    <source>
        <strain evidence="11 12">NEAU-QY2</strain>
    </source>
</reference>
<protein>
    <recommendedName>
        <fullName evidence="2">histidine kinase</fullName>
        <ecNumber evidence="2">2.7.13.3</ecNumber>
    </recommendedName>
</protein>
<dbReference type="EC" id="2.7.13.3" evidence="2"/>
<dbReference type="InterPro" id="IPR003594">
    <property type="entry name" value="HATPase_dom"/>
</dbReference>
<evidence type="ECO:0000256" key="1">
    <source>
        <dbReference type="ARBA" id="ARBA00000085"/>
    </source>
</evidence>
<feature type="transmembrane region" description="Helical" evidence="9">
    <location>
        <begin position="402"/>
        <end position="419"/>
    </location>
</feature>
<dbReference type="SUPFAM" id="SSF55874">
    <property type="entry name" value="ATPase domain of HSP90 chaperone/DNA topoisomerase II/histidine kinase"/>
    <property type="match status" value="1"/>
</dbReference>